<evidence type="ECO:0000313" key="1">
    <source>
        <dbReference type="EMBL" id="GMG16403.1"/>
    </source>
</evidence>
<evidence type="ECO:0000313" key="2">
    <source>
        <dbReference type="Proteomes" id="UP001165121"/>
    </source>
</evidence>
<keyword evidence="2" id="KW-1185">Reference proteome</keyword>
<dbReference type="Proteomes" id="UP001165121">
    <property type="component" value="Unassembled WGS sequence"/>
</dbReference>
<dbReference type="AlphaFoldDB" id="A0A9W6YMX4"/>
<gene>
    <name evidence="1" type="ORF">Pfra01_002975300</name>
</gene>
<proteinExistence type="predicted"/>
<comment type="caution">
    <text evidence="1">The sequence shown here is derived from an EMBL/GenBank/DDBJ whole genome shotgun (WGS) entry which is preliminary data.</text>
</comment>
<dbReference type="OrthoDB" id="129212at2759"/>
<name>A0A9W6YMX4_9STRA</name>
<accession>A0A9W6YMX4</accession>
<dbReference type="EMBL" id="BSXT01018933">
    <property type="protein sequence ID" value="GMG16403.1"/>
    <property type="molecule type" value="Genomic_DNA"/>
</dbReference>
<reference evidence="1" key="1">
    <citation type="submission" date="2023-04" db="EMBL/GenBank/DDBJ databases">
        <title>Phytophthora fragariaefolia NBRC 109709.</title>
        <authorList>
            <person name="Ichikawa N."/>
            <person name="Sato H."/>
            <person name="Tonouchi N."/>
        </authorList>
    </citation>
    <scope>NUCLEOTIDE SEQUENCE</scope>
    <source>
        <strain evidence="1">NBRC 109709</strain>
    </source>
</reference>
<sequence>MLSEASRLQIGGEIDDEQADLVAEQSAGFPFRRLLQEDVKDDTNIWQDGEDSRDYVNYISGVRYDNGMCDDEVDSGRDQLSNLEDVLSDSDAVEMDTVFLASLQVGNSALSLAAVKDREGILPGMMWTTVSSEYESRTPAYPGLGSEEVRPLVTFGCRQFSRFSTSCPNHYG</sequence>
<protein>
    <submittedName>
        <fullName evidence="1">Unnamed protein product</fullName>
    </submittedName>
</protein>
<organism evidence="1 2">
    <name type="scientific">Phytophthora fragariaefolia</name>
    <dbReference type="NCBI Taxonomy" id="1490495"/>
    <lineage>
        <taxon>Eukaryota</taxon>
        <taxon>Sar</taxon>
        <taxon>Stramenopiles</taxon>
        <taxon>Oomycota</taxon>
        <taxon>Peronosporomycetes</taxon>
        <taxon>Peronosporales</taxon>
        <taxon>Peronosporaceae</taxon>
        <taxon>Phytophthora</taxon>
    </lineage>
</organism>